<dbReference type="GO" id="GO:0000155">
    <property type="term" value="F:phosphorelay sensor kinase activity"/>
    <property type="evidence" value="ECO:0007669"/>
    <property type="project" value="InterPro"/>
</dbReference>
<feature type="modified residue" description="4-aspartylphosphate" evidence="14">
    <location>
        <position position="625"/>
    </location>
</feature>
<feature type="domain" description="Histidine kinase" evidence="17">
    <location>
        <begin position="336"/>
        <end position="551"/>
    </location>
</feature>
<dbReference type="RefSeq" id="WP_124898928.1">
    <property type="nucleotide sequence ID" value="NZ_RQTJ01000008.1"/>
</dbReference>
<dbReference type="InterPro" id="IPR001789">
    <property type="entry name" value="Sig_transdc_resp-reg_receiver"/>
</dbReference>
<dbReference type="Gene3D" id="1.20.120.160">
    <property type="entry name" value="HPT domain"/>
    <property type="match status" value="1"/>
</dbReference>
<dbReference type="SMART" id="SM00388">
    <property type="entry name" value="HisKA"/>
    <property type="match status" value="1"/>
</dbReference>
<dbReference type="FunFam" id="3.30.565.10:FF:000010">
    <property type="entry name" value="Sensor histidine kinase RcsC"/>
    <property type="match status" value="1"/>
</dbReference>
<evidence type="ECO:0000256" key="7">
    <source>
        <dbReference type="ARBA" id="ARBA00022679"/>
    </source>
</evidence>
<keyword evidence="10" id="KW-0547">Nucleotide-binding</keyword>
<keyword evidence="11 16" id="KW-1133">Transmembrane helix</keyword>
<dbReference type="InterPro" id="IPR036890">
    <property type="entry name" value="HATPase_C_sf"/>
</dbReference>
<evidence type="ECO:0000256" key="11">
    <source>
        <dbReference type="ARBA" id="ARBA00022989"/>
    </source>
</evidence>
<keyword evidence="5" id="KW-0997">Cell inner membrane</keyword>
<dbReference type="SUPFAM" id="SSF52172">
    <property type="entry name" value="CheY-like"/>
    <property type="match status" value="1"/>
</dbReference>
<evidence type="ECO:0000256" key="10">
    <source>
        <dbReference type="ARBA" id="ARBA00022840"/>
    </source>
</evidence>
<protein>
    <recommendedName>
        <fullName evidence="3">histidine kinase</fullName>
        <ecNumber evidence="3">2.7.13.3</ecNumber>
    </recommendedName>
</protein>
<name>A0A3P1B397_9FLAO</name>
<feature type="domain" description="Response regulatory" evidence="18">
    <location>
        <begin position="576"/>
        <end position="691"/>
    </location>
</feature>
<dbReference type="EMBL" id="RQTJ01000008">
    <property type="protein sequence ID" value="RRA95606.1"/>
    <property type="molecule type" value="Genomic_DNA"/>
</dbReference>
<dbReference type="SUPFAM" id="SSF47384">
    <property type="entry name" value="Homodimeric domain of signal transducing histidine kinase"/>
    <property type="match status" value="1"/>
</dbReference>
<comment type="catalytic activity">
    <reaction evidence="1">
        <text>ATP + protein L-histidine = ADP + protein N-phospho-L-histidine.</text>
        <dbReference type="EC" id="2.7.13.3"/>
    </reaction>
</comment>
<comment type="subcellular location">
    <subcellularLocation>
        <location evidence="2">Cell inner membrane</location>
        <topology evidence="2">Multi-pass membrane protein</topology>
    </subcellularLocation>
</comment>
<keyword evidence="9" id="KW-0418">Kinase</keyword>
<dbReference type="SUPFAM" id="SSF47226">
    <property type="entry name" value="Histidine-containing phosphotransfer domain, HPT domain"/>
    <property type="match status" value="1"/>
</dbReference>
<dbReference type="InterPro" id="IPR008207">
    <property type="entry name" value="Sig_transdc_His_kin_Hpt_dom"/>
</dbReference>
<dbReference type="InterPro" id="IPR003661">
    <property type="entry name" value="HisK_dim/P_dom"/>
</dbReference>
<dbReference type="PROSITE" id="PS50894">
    <property type="entry name" value="HPT"/>
    <property type="match status" value="1"/>
</dbReference>
<dbReference type="InterPro" id="IPR005467">
    <property type="entry name" value="His_kinase_dom"/>
</dbReference>
<accession>A0A3P1B397</accession>
<feature type="transmembrane region" description="Helical" evidence="16">
    <location>
        <begin position="284"/>
        <end position="303"/>
    </location>
</feature>
<dbReference type="PANTHER" id="PTHR43047">
    <property type="entry name" value="TWO-COMPONENT HISTIDINE PROTEIN KINASE"/>
    <property type="match status" value="1"/>
</dbReference>
<dbReference type="InterPro" id="IPR004358">
    <property type="entry name" value="Sig_transdc_His_kin-like_C"/>
</dbReference>
<keyword evidence="7" id="KW-0808">Transferase</keyword>
<keyword evidence="12 16" id="KW-0472">Membrane</keyword>
<evidence type="ECO:0000256" key="1">
    <source>
        <dbReference type="ARBA" id="ARBA00000085"/>
    </source>
</evidence>
<reference evidence="20 21" key="1">
    <citation type="submission" date="2018-11" db="EMBL/GenBank/DDBJ databases">
        <title>Flavobacterium sp. nov., YIM 102796 draft genome.</title>
        <authorList>
            <person name="Li G."/>
            <person name="Jiang Y."/>
        </authorList>
    </citation>
    <scope>NUCLEOTIDE SEQUENCE [LARGE SCALE GENOMIC DNA]</scope>
    <source>
        <strain evidence="20 21">YIM 102796</strain>
    </source>
</reference>
<dbReference type="PRINTS" id="PR00344">
    <property type="entry name" value="BCTRLSENSOR"/>
</dbReference>
<dbReference type="Proteomes" id="UP000268372">
    <property type="component" value="Unassembled WGS sequence"/>
</dbReference>
<dbReference type="AlphaFoldDB" id="A0A3P1B397"/>
<dbReference type="InterPro" id="IPR036641">
    <property type="entry name" value="HPT_dom_sf"/>
</dbReference>
<evidence type="ECO:0000256" key="9">
    <source>
        <dbReference type="ARBA" id="ARBA00022777"/>
    </source>
</evidence>
<keyword evidence="15" id="KW-0175">Coiled coil</keyword>
<dbReference type="Gene3D" id="3.40.50.2300">
    <property type="match status" value="1"/>
</dbReference>
<sequence>MTTEQNLKVKLTLGYIFLIGIFTLSILYILREVKNLNVSKDDLLTENTKLIALGNIVSDLYSTENSGRLALLSYDKNAAKLYHNQLDSLISRIDSLKINTIENVTLQNKLDTIINIINLKSLTFDQVLEVQSKYINFDLYSETQSRLKEIQNTTTTQKIAIDTVVEKTTFLSRIKESLTNKDDEKKEKLANQNAKIIQQQEEIQKENQQKINEATENIFSAAKKNELKLLKRYYDKEALLIKRNQELSNQLRDILTEVEKIVLETSNTKYQLSKNMVDNVSNNIAKIGIVIAVIALIFGFIILRDLNRSALNKQKLERLNKDMQELIKQKSFFMATISHDMVSPINSLLGFSALLQNTLKTIKQKDYLKNIIQSTEYIKKMVDDLSLFSNLEYNKIKIKSVKFNFNDLLHNILNNLKNTADKKNIDLLFNIDKNLNANFTSDSFRIQQILTNVLSNAIKFTQKGEVKIEAVLENNIAKIKIIDTGIGIKVTNKDDLFVEFVQAHNNNESYGGSGLGLNITKRLVSLLKGSIYFESEVGVGTTFFIEIPLKPFEVNSETQNRTDYEYDNAKKLQNKKILVIDDDPLQLKLIDEIFGNKVKKLTTLENGKLVKEILQKEQYQLIITDMQMPFYSGLKVIEDIRSLENYKNTPVIALTGKIDFDEQEYSKLGFNHYMRKPFNINTLYNTVYKILRIKVKDVEITPIENQQTMKLKYDRFDLTDLFNLLENDKEAVKLILESFFISTKTNIEEIENECNNNNIEGIKQIAHKMIPMFRQLNINELVDKLVLLEQKTESLSPQQIQDIVIFINQKTLQIIKEIEKAIA</sequence>
<dbReference type="InterPro" id="IPR036097">
    <property type="entry name" value="HisK_dim/P_sf"/>
</dbReference>
<dbReference type="PROSITE" id="PS50110">
    <property type="entry name" value="RESPONSE_REGULATORY"/>
    <property type="match status" value="1"/>
</dbReference>
<comment type="caution">
    <text evidence="20">The sequence shown here is derived from an EMBL/GenBank/DDBJ whole genome shotgun (WGS) entry which is preliminary data.</text>
</comment>
<dbReference type="Pfam" id="PF02518">
    <property type="entry name" value="HATPase_c"/>
    <property type="match status" value="1"/>
</dbReference>
<evidence type="ECO:0000313" key="21">
    <source>
        <dbReference type="Proteomes" id="UP000268372"/>
    </source>
</evidence>
<keyword evidence="21" id="KW-1185">Reference proteome</keyword>
<feature type="coiled-coil region" evidence="15">
    <location>
        <begin position="306"/>
        <end position="336"/>
    </location>
</feature>
<evidence type="ECO:0000256" key="14">
    <source>
        <dbReference type="PROSITE-ProRule" id="PRU00169"/>
    </source>
</evidence>
<dbReference type="SUPFAM" id="SSF55874">
    <property type="entry name" value="ATPase domain of HSP90 chaperone/DNA topoisomerase II/histidine kinase"/>
    <property type="match status" value="1"/>
</dbReference>
<evidence type="ECO:0000259" key="17">
    <source>
        <dbReference type="PROSITE" id="PS50109"/>
    </source>
</evidence>
<dbReference type="SMART" id="SM00448">
    <property type="entry name" value="REC"/>
    <property type="match status" value="1"/>
</dbReference>
<evidence type="ECO:0000256" key="16">
    <source>
        <dbReference type="SAM" id="Phobius"/>
    </source>
</evidence>
<evidence type="ECO:0000256" key="12">
    <source>
        <dbReference type="ARBA" id="ARBA00023136"/>
    </source>
</evidence>
<dbReference type="Pfam" id="PF00512">
    <property type="entry name" value="HisKA"/>
    <property type="match status" value="1"/>
</dbReference>
<feature type="transmembrane region" description="Helical" evidence="16">
    <location>
        <begin position="12"/>
        <end position="30"/>
    </location>
</feature>
<evidence type="ECO:0000256" key="4">
    <source>
        <dbReference type="ARBA" id="ARBA00022475"/>
    </source>
</evidence>
<evidence type="ECO:0000313" key="20">
    <source>
        <dbReference type="EMBL" id="RRA95606.1"/>
    </source>
</evidence>
<feature type="domain" description="HPt" evidence="19">
    <location>
        <begin position="728"/>
        <end position="823"/>
    </location>
</feature>
<gene>
    <name evidence="20" type="ORF">EG242_05670</name>
</gene>
<keyword evidence="8 16" id="KW-0812">Transmembrane</keyword>
<dbReference type="GO" id="GO:0005886">
    <property type="term" value="C:plasma membrane"/>
    <property type="evidence" value="ECO:0007669"/>
    <property type="project" value="UniProtKB-SubCell"/>
</dbReference>
<feature type="coiled-coil region" evidence="15">
    <location>
        <begin position="175"/>
        <end position="217"/>
    </location>
</feature>
<proteinExistence type="predicted"/>
<dbReference type="SMART" id="SM00387">
    <property type="entry name" value="HATPase_c"/>
    <property type="match status" value="1"/>
</dbReference>
<keyword evidence="10" id="KW-0067">ATP-binding</keyword>
<evidence type="ECO:0000256" key="13">
    <source>
        <dbReference type="PROSITE-ProRule" id="PRU00110"/>
    </source>
</evidence>
<evidence type="ECO:0000259" key="18">
    <source>
        <dbReference type="PROSITE" id="PS50110"/>
    </source>
</evidence>
<evidence type="ECO:0000256" key="5">
    <source>
        <dbReference type="ARBA" id="ARBA00022519"/>
    </source>
</evidence>
<dbReference type="PROSITE" id="PS50109">
    <property type="entry name" value="HIS_KIN"/>
    <property type="match status" value="1"/>
</dbReference>
<dbReference type="Pfam" id="PF00072">
    <property type="entry name" value="Response_reg"/>
    <property type="match status" value="1"/>
</dbReference>
<dbReference type="EC" id="2.7.13.3" evidence="3"/>
<evidence type="ECO:0000256" key="6">
    <source>
        <dbReference type="ARBA" id="ARBA00022553"/>
    </source>
</evidence>
<feature type="modified residue" description="Phosphohistidine" evidence="13">
    <location>
        <position position="767"/>
    </location>
</feature>
<dbReference type="Gene3D" id="1.10.287.130">
    <property type="match status" value="1"/>
</dbReference>
<evidence type="ECO:0000256" key="15">
    <source>
        <dbReference type="SAM" id="Coils"/>
    </source>
</evidence>
<dbReference type="InterPro" id="IPR011006">
    <property type="entry name" value="CheY-like_superfamily"/>
</dbReference>
<keyword evidence="4" id="KW-1003">Cell membrane</keyword>
<evidence type="ECO:0000256" key="3">
    <source>
        <dbReference type="ARBA" id="ARBA00012438"/>
    </source>
</evidence>
<dbReference type="InterPro" id="IPR003594">
    <property type="entry name" value="HATPase_dom"/>
</dbReference>
<evidence type="ECO:0000256" key="2">
    <source>
        <dbReference type="ARBA" id="ARBA00004429"/>
    </source>
</evidence>
<keyword evidence="6 14" id="KW-0597">Phosphoprotein</keyword>
<organism evidence="20 21">
    <name type="scientific">Paenimyroides viscosum</name>
    <dbReference type="NCBI Taxonomy" id="2488729"/>
    <lineage>
        <taxon>Bacteria</taxon>
        <taxon>Pseudomonadati</taxon>
        <taxon>Bacteroidota</taxon>
        <taxon>Flavobacteriia</taxon>
        <taxon>Flavobacteriales</taxon>
        <taxon>Flavobacteriaceae</taxon>
        <taxon>Paenimyroides</taxon>
    </lineage>
</organism>
<dbReference type="OrthoDB" id="1046984at2"/>
<evidence type="ECO:0000259" key="19">
    <source>
        <dbReference type="PROSITE" id="PS50894"/>
    </source>
</evidence>
<dbReference type="CDD" id="cd00082">
    <property type="entry name" value="HisKA"/>
    <property type="match status" value="1"/>
</dbReference>
<evidence type="ECO:0000256" key="8">
    <source>
        <dbReference type="ARBA" id="ARBA00022692"/>
    </source>
</evidence>
<dbReference type="CDD" id="cd17546">
    <property type="entry name" value="REC_hyHK_CKI1_RcsC-like"/>
    <property type="match status" value="1"/>
</dbReference>
<dbReference type="Gene3D" id="3.30.565.10">
    <property type="entry name" value="Histidine kinase-like ATPase, C-terminal domain"/>
    <property type="match status" value="1"/>
</dbReference>